<feature type="transmembrane region" description="Helical" evidence="1">
    <location>
        <begin position="87"/>
        <end position="107"/>
    </location>
</feature>
<proteinExistence type="predicted"/>
<gene>
    <name evidence="2" type="ORF">HNR61_003206</name>
</gene>
<keyword evidence="1" id="KW-1133">Transmembrane helix</keyword>
<name>A0A7W3LNW1_ACTNM</name>
<evidence type="ECO:0000313" key="3">
    <source>
        <dbReference type="Proteomes" id="UP000572680"/>
    </source>
</evidence>
<feature type="transmembrane region" description="Helical" evidence="1">
    <location>
        <begin position="56"/>
        <end position="80"/>
    </location>
</feature>
<dbReference type="Proteomes" id="UP000572680">
    <property type="component" value="Unassembled WGS sequence"/>
</dbReference>
<evidence type="ECO:0000256" key="1">
    <source>
        <dbReference type="SAM" id="Phobius"/>
    </source>
</evidence>
<evidence type="ECO:0000313" key="2">
    <source>
        <dbReference type="EMBL" id="MBA8951575.1"/>
    </source>
</evidence>
<accession>A0A7W3LNW1</accession>
<comment type="caution">
    <text evidence="2">The sequence shown here is derived from an EMBL/GenBank/DDBJ whole genome shotgun (WGS) entry which is preliminary data.</text>
</comment>
<reference evidence="2 3" key="1">
    <citation type="submission" date="2020-08" db="EMBL/GenBank/DDBJ databases">
        <title>Genomic Encyclopedia of Type Strains, Phase IV (KMG-IV): sequencing the most valuable type-strain genomes for metagenomic binning, comparative biology and taxonomic classification.</title>
        <authorList>
            <person name="Goeker M."/>
        </authorList>
    </citation>
    <scope>NUCLEOTIDE SEQUENCE [LARGE SCALE GENOMIC DNA]</scope>
    <source>
        <strain evidence="2 3">DSM 44197</strain>
    </source>
</reference>
<dbReference type="AlphaFoldDB" id="A0A7W3LNW1"/>
<protein>
    <submittedName>
        <fullName evidence="2">Uncharacterized protein</fullName>
    </submittedName>
</protein>
<dbReference type="EMBL" id="JACJIA010000003">
    <property type="protein sequence ID" value="MBA8951575.1"/>
    <property type="molecule type" value="Genomic_DNA"/>
</dbReference>
<organism evidence="2 3">
    <name type="scientific">Actinomadura namibiensis</name>
    <dbReference type="NCBI Taxonomy" id="182080"/>
    <lineage>
        <taxon>Bacteria</taxon>
        <taxon>Bacillati</taxon>
        <taxon>Actinomycetota</taxon>
        <taxon>Actinomycetes</taxon>
        <taxon>Streptosporangiales</taxon>
        <taxon>Thermomonosporaceae</taxon>
        <taxon>Actinomadura</taxon>
    </lineage>
</organism>
<feature type="transmembrane region" description="Helical" evidence="1">
    <location>
        <begin position="144"/>
        <end position="164"/>
    </location>
</feature>
<dbReference type="RefSeq" id="WP_182843872.1">
    <property type="nucleotide sequence ID" value="NZ_BAAALP010000029.1"/>
</dbReference>
<sequence>MSVVIALQILTALTYLAVPLVGHRHGAAAQRAAETEIRRQGHAPAVLAEHGLDFTAGKASVAVSVVIAAGLAALAVLNLADQPLPTWILQPVLLVAGGFITTSQVFVDRYVESALRRSGTATIDVKALMGAAKEVFPGWFRPLVIARFLLTTVGSLAILVSLAVS</sequence>
<keyword evidence="1" id="KW-0812">Transmembrane</keyword>
<keyword evidence="1" id="KW-0472">Membrane</keyword>
<keyword evidence="3" id="KW-1185">Reference proteome</keyword>